<evidence type="ECO:0000313" key="2">
    <source>
        <dbReference type="Proteomes" id="UP001319080"/>
    </source>
</evidence>
<name>A0AAP2DXT5_9BACT</name>
<evidence type="ECO:0000313" key="1">
    <source>
        <dbReference type="EMBL" id="MBT1709300.1"/>
    </source>
</evidence>
<dbReference type="Proteomes" id="UP001319080">
    <property type="component" value="Unassembled WGS sequence"/>
</dbReference>
<proteinExistence type="predicted"/>
<gene>
    <name evidence="1" type="ORF">KK062_13740</name>
</gene>
<reference evidence="1 2" key="1">
    <citation type="submission" date="2021-05" db="EMBL/GenBank/DDBJ databases">
        <title>A Polyphasic approach of four new species of the genus Ohtaekwangia: Ohtaekwangia histidinii sp. nov., Ohtaekwangia cretensis sp. nov., Ohtaekwangia indiensis sp. nov., Ohtaekwangia reichenbachii sp. nov. from diverse environment.</title>
        <authorList>
            <person name="Octaviana S."/>
        </authorList>
    </citation>
    <scope>NUCLEOTIDE SEQUENCE [LARGE SCALE GENOMIC DNA]</scope>
    <source>
        <strain evidence="1 2">PWU5</strain>
    </source>
</reference>
<dbReference type="EMBL" id="JAHESE010000012">
    <property type="protein sequence ID" value="MBT1709300.1"/>
    <property type="molecule type" value="Genomic_DNA"/>
</dbReference>
<dbReference type="AlphaFoldDB" id="A0AAP2DXT5"/>
<protein>
    <submittedName>
        <fullName evidence="1">Uncharacterized protein</fullName>
    </submittedName>
</protein>
<accession>A0AAP2DXT5</accession>
<dbReference type="RefSeq" id="WP_254084879.1">
    <property type="nucleotide sequence ID" value="NZ_JAHESE010000012.1"/>
</dbReference>
<sequence>MEKNKTSKKALRSLIEDSTQEALSRLELPEATKKVKKLIGRSAKKLAEAYAEILKREEKKKKKVEKFIDEAVKGGRKSTKKNKNTKAEHVTV</sequence>
<keyword evidence="2" id="KW-1185">Reference proteome</keyword>
<comment type="caution">
    <text evidence="1">The sequence shown here is derived from an EMBL/GenBank/DDBJ whole genome shotgun (WGS) entry which is preliminary data.</text>
</comment>
<organism evidence="1 2">
    <name type="scientific">Dawidia cretensis</name>
    <dbReference type="NCBI Taxonomy" id="2782350"/>
    <lineage>
        <taxon>Bacteria</taxon>
        <taxon>Pseudomonadati</taxon>
        <taxon>Bacteroidota</taxon>
        <taxon>Cytophagia</taxon>
        <taxon>Cytophagales</taxon>
        <taxon>Chryseotaleaceae</taxon>
        <taxon>Dawidia</taxon>
    </lineage>
</organism>